<dbReference type="AlphaFoldDB" id="A0A1R3V8T7"/>
<dbReference type="EMBL" id="FTPD01000021">
    <property type="protein sequence ID" value="SIT56312.1"/>
    <property type="molecule type" value="Genomic_DNA"/>
</dbReference>
<name>A0A1R3V8T7_9HYPH</name>
<sequence>MAYTTTPKNSEAQRRVWREHSAQWQSENREQHAALCRSWYQRNKDKVAEARRLKREAAKAKANAERVAEALGAVDVSQ</sequence>
<reference evidence="3" key="1">
    <citation type="submission" date="2017-01" db="EMBL/GenBank/DDBJ databases">
        <authorList>
            <person name="Brunel B."/>
        </authorList>
    </citation>
    <scope>NUCLEOTIDE SEQUENCE [LARGE SCALE GENOMIC DNA]</scope>
</reference>
<protein>
    <submittedName>
        <fullName evidence="2">Uncharacterized protein</fullName>
    </submittedName>
</protein>
<evidence type="ECO:0000313" key="3">
    <source>
        <dbReference type="Proteomes" id="UP000188388"/>
    </source>
</evidence>
<dbReference type="Proteomes" id="UP000188388">
    <property type="component" value="Unassembled WGS sequence"/>
</dbReference>
<organism evidence="2 3">
    <name type="scientific">Mesorhizobium prunaredense</name>
    <dbReference type="NCBI Taxonomy" id="1631249"/>
    <lineage>
        <taxon>Bacteria</taxon>
        <taxon>Pseudomonadati</taxon>
        <taxon>Pseudomonadota</taxon>
        <taxon>Alphaproteobacteria</taxon>
        <taxon>Hyphomicrobiales</taxon>
        <taxon>Phyllobacteriaceae</taxon>
        <taxon>Mesorhizobium</taxon>
    </lineage>
</organism>
<feature type="coiled-coil region" evidence="1">
    <location>
        <begin position="43"/>
        <end position="70"/>
    </location>
</feature>
<evidence type="ECO:0000313" key="2">
    <source>
        <dbReference type="EMBL" id="SIT56312.1"/>
    </source>
</evidence>
<accession>A0A1R3V8T7</accession>
<dbReference type="STRING" id="1631249.BQ8794_280051"/>
<keyword evidence="3" id="KW-1185">Reference proteome</keyword>
<keyword evidence="1" id="KW-0175">Coiled coil</keyword>
<evidence type="ECO:0000256" key="1">
    <source>
        <dbReference type="SAM" id="Coils"/>
    </source>
</evidence>
<gene>
    <name evidence="2" type="ORF">BQ8794_280051</name>
</gene>
<proteinExistence type="predicted"/>